<protein>
    <submittedName>
        <fullName evidence="5">AraC family transcriptional regulator</fullName>
    </submittedName>
</protein>
<organism evidence="5 6">
    <name type="scientific">Wujia chipingensis</name>
    <dbReference type="NCBI Taxonomy" id="2763670"/>
    <lineage>
        <taxon>Bacteria</taxon>
        <taxon>Bacillati</taxon>
        <taxon>Bacillota</taxon>
        <taxon>Clostridia</taxon>
        <taxon>Lachnospirales</taxon>
        <taxon>Lachnospiraceae</taxon>
        <taxon>Wujia</taxon>
    </lineage>
</organism>
<dbReference type="InterPro" id="IPR046532">
    <property type="entry name" value="DUF6597"/>
</dbReference>
<dbReference type="InterPro" id="IPR018060">
    <property type="entry name" value="HTH_AraC"/>
</dbReference>
<dbReference type="InterPro" id="IPR050204">
    <property type="entry name" value="AraC_XylS_family_regulators"/>
</dbReference>
<dbReference type="SMART" id="SM00342">
    <property type="entry name" value="HTH_ARAC"/>
    <property type="match status" value="1"/>
</dbReference>
<reference evidence="5 6" key="1">
    <citation type="submission" date="2020-08" db="EMBL/GenBank/DDBJ databases">
        <authorList>
            <person name="Liu C."/>
            <person name="Sun Q."/>
        </authorList>
    </citation>
    <scope>NUCLEOTIDE SEQUENCE [LARGE SCALE GENOMIC DNA]</scope>
    <source>
        <strain evidence="5 6">NSJ-4</strain>
    </source>
</reference>
<evidence type="ECO:0000313" key="6">
    <source>
        <dbReference type="Proteomes" id="UP000515819"/>
    </source>
</evidence>
<keyword evidence="3" id="KW-0804">Transcription</keyword>
<feature type="domain" description="HTH araC/xylS-type" evidence="4">
    <location>
        <begin position="172"/>
        <end position="273"/>
    </location>
</feature>
<dbReference type="PANTHER" id="PTHR46796:SF13">
    <property type="entry name" value="HTH-TYPE TRANSCRIPTIONAL ACTIVATOR RHAS"/>
    <property type="match status" value="1"/>
</dbReference>
<dbReference type="Pfam" id="PF20240">
    <property type="entry name" value="DUF6597"/>
    <property type="match status" value="1"/>
</dbReference>
<proteinExistence type="predicted"/>
<accession>A0A7G9FMB9</accession>
<dbReference type="GO" id="GO:0043565">
    <property type="term" value="F:sequence-specific DNA binding"/>
    <property type="evidence" value="ECO:0007669"/>
    <property type="project" value="InterPro"/>
</dbReference>
<dbReference type="RefSeq" id="WP_249321312.1">
    <property type="nucleotide sequence ID" value="NZ_CP060632.1"/>
</dbReference>
<name>A0A7G9FMB9_9FIRM</name>
<keyword evidence="1" id="KW-0805">Transcription regulation</keyword>
<evidence type="ECO:0000256" key="3">
    <source>
        <dbReference type="ARBA" id="ARBA00023163"/>
    </source>
</evidence>
<evidence type="ECO:0000256" key="1">
    <source>
        <dbReference type="ARBA" id="ARBA00023015"/>
    </source>
</evidence>
<dbReference type="EMBL" id="CP060632">
    <property type="protein sequence ID" value="QNL99700.1"/>
    <property type="molecule type" value="Genomic_DNA"/>
</dbReference>
<dbReference type="Gene3D" id="1.10.10.60">
    <property type="entry name" value="Homeodomain-like"/>
    <property type="match status" value="1"/>
</dbReference>
<evidence type="ECO:0000256" key="2">
    <source>
        <dbReference type="ARBA" id="ARBA00023125"/>
    </source>
</evidence>
<sequence>MNNRIIYHPLTATPLKRNIAYTELTPCKELHSYIRCYWGTENPLIQIENNDSPKLVIPDTCVDIIYHIDYTDNVVTGGFCGINDCSFQANSSGTIGHMVSTFAIRFYAWSAYAFADDSLQSTMNGYFDVGSRFEWLDRTIRPQLLERKTLQEKAYYTEQVLLKRLSDVKENTVVNGTIHNILTNKGSMDVSKLAKEAFVSTRQLERLFHEYVGITPKKLSNLIRYQFLWRDILWEPDFDVFNAVHKYGYTDQSHLLREFKRYHSMDIHEARTIALKDVENIQAVYY</sequence>
<keyword evidence="6" id="KW-1185">Reference proteome</keyword>
<keyword evidence="2" id="KW-0238">DNA-binding</keyword>
<dbReference type="KEGG" id="wcp:H9Q76_13495"/>
<dbReference type="Proteomes" id="UP000515819">
    <property type="component" value="Chromosome"/>
</dbReference>
<dbReference type="AlphaFoldDB" id="A0A7G9FMB9"/>
<evidence type="ECO:0000313" key="5">
    <source>
        <dbReference type="EMBL" id="QNL99700.1"/>
    </source>
</evidence>
<dbReference type="Pfam" id="PF12833">
    <property type="entry name" value="HTH_18"/>
    <property type="match status" value="1"/>
</dbReference>
<dbReference type="PANTHER" id="PTHR46796">
    <property type="entry name" value="HTH-TYPE TRANSCRIPTIONAL ACTIVATOR RHAS-RELATED"/>
    <property type="match status" value="1"/>
</dbReference>
<dbReference type="GO" id="GO:0003700">
    <property type="term" value="F:DNA-binding transcription factor activity"/>
    <property type="evidence" value="ECO:0007669"/>
    <property type="project" value="InterPro"/>
</dbReference>
<dbReference type="PROSITE" id="PS01124">
    <property type="entry name" value="HTH_ARAC_FAMILY_2"/>
    <property type="match status" value="1"/>
</dbReference>
<gene>
    <name evidence="5" type="ORF">H9Q76_13495</name>
</gene>
<evidence type="ECO:0000259" key="4">
    <source>
        <dbReference type="PROSITE" id="PS01124"/>
    </source>
</evidence>